<dbReference type="PANTHER" id="PTHR43566">
    <property type="entry name" value="CONSERVED PROTEIN"/>
    <property type="match status" value="1"/>
</dbReference>
<dbReference type="Pfam" id="PF13635">
    <property type="entry name" value="DUF4143"/>
    <property type="match status" value="1"/>
</dbReference>
<evidence type="ECO:0000259" key="2">
    <source>
        <dbReference type="Pfam" id="PF13635"/>
    </source>
</evidence>
<feature type="domain" description="DUF4143" evidence="2">
    <location>
        <begin position="203"/>
        <end position="370"/>
    </location>
</feature>
<evidence type="ECO:0000259" key="1">
    <source>
        <dbReference type="Pfam" id="PF13173"/>
    </source>
</evidence>
<dbReference type="PANTHER" id="PTHR43566:SF2">
    <property type="entry name" value="DUF4143 DOMAIN-CONTAINING PROTEIN"/>
    <property type="match status" value="1"/>
</dbReference>
<dbReference type="InterPro" id="IPR025420">
    <property type="entry name" value="DUF4143"/>
</dbReference>
<dbReference type="InterPro" id="IPR041682">
    <property type="entry name" value="AAA_14"/>
</dbReference>
<dbReference type="GO" id="GO:0005524">
    <property type="term" value="F:ATP binding"/>
    <property type="evidence" value="ECO:0007669"/>
    <property type="project" value="UniProtKB-KW"/>
</dbReference>
<evidence type="ECO:0000313" key="4">
    <source>
        <dbReference type="Proteomes" id="UP000317039"/>
    </source>
</evidence>
<name>A0A516NVJ1_9NOCA</name>
<dbReference type="InterPro" id="IPR027417">
    <property type="entry name" value="P-loop_NTPase"/>
</dbReference>
<evidence type="ECO:0000313" key="3">
    <source>
        <dbReference type="EMBL" id="QDP82930.1"/>
    </source>
</evidence>
<dbReference type="Pfam" id="PF13173">
    <property type="entry name" value="AAA_14"/>
    <property type="match status" value="1"/>
</dbReference>
<dbReference type="EMBL" id="CP041695">
    <property type="protein sequence ID" value="QDP82930.1"/>
    <property type="molecule type" value="Genomic_DNA"/>
</dbReference>
<organism evidence="3 4">
    <name type="scientific">Nocardia otitidiscaviarum</name>
    <dbReference type="NCBI Taxonomy" id="1823"/>
    <lineage>
        <taxon>Bacteria</taxon>
        <taxon>Bacillati</taxon>
        <taxon>Actinomycetota</taxon>
        <taxon>Actinomycetes</taxon>
        <taxon>Mycobacteriales</taxon>
        <taxon>Nocardiaceae</taxon>
        <taxon>Nocardia</taxon>
    </lineage>
</organism>
<dbReference type="RefSeq" id="WP_143983637.1">
    <property type="nucleotide sequence ID" value="NZ_JANDZZ010000001.1"/>
</dbReference>
<keyword evidence="3" id="KW-0547">Nucleotide-binding</keyword>
<sequence>MADYCRRIIDTTLDELQPHLRALAIFGPKGVGKTATAMQRARSVFDLSVPAQRELVGADAAILTAAPGPVLIDEWQRLPDIWDQVRHAVDAGSPPGHFIIAGSSAPRGAIVHSGAGRIVPMRMRPLSVAERGIETPSVQLSALLDGQREVAGSTSIRLRDYVEEITASGFPGIRVLPPRVRRAELDAYITNVVQREFPEQGYPVRKPEVLRAWLAAYAAATSTTAAYSKVLDAATAGLSSKPAKETTIAYRDALASLWLLDPIPAWIPSRNHLDRLGQSPKHQLADPALAARLLGLDAAALLRAEQGSTKLIEGTVLGSLFEHLATLSINTYAETAEARLGHLRTRNGDHEIDVVVQRPDGRIVAFEIKLADRVVDADVKHLHWLGDRIGSDLIDSAVIYAGKYAYRRGDGIAVIPLALLGP</sequence>
<keyword evidence="3" id="KW-0067">ATP-binding</keyword>
<protein>
    <submittedName>
        <fullName evidence="3">ATP-binding protein</fullName>
    </submittedName>
</protein>
<dbReference type="SUPFAM" id="SSF52540">
    <property type="entry name" value="P-loop containing nucleoside triphosphate hydrolases"/>
    <property type="match status" value="1"/>
</dbReference>
<dbReference type="Proteomes" id="UP000317039">
    <property type="component" value="Chromosome"/>
</dbReference>
<accession>A0A516NVJ1</accession>
<dbReference type="KEGG" id="nod:FOH10_33610"/>
<dbReference type="AlphaFoldDB" id="A0A516NVJ1"/>
<proteinExistence type="predicted"/>
<reference evidence="3 4" key="1">
    <citation type="submission" date="2019-07" db="EMBL/GenBank/DDBJ databases">
        <title>Complete Genome Sequence and Methylome Analysis of Nocardia otitidis-caviarum NEB252.</title>
        <authorList>
            <person name="Fomenkov A."/>
            <person name="Anton B.P."/>
            <person name="Vincze T."/>
            <person name="Roberts R.J."/>
        </authorList>
    </citation>
    <scope>NUCLEOTIDE SEQUENCE [LARGE SCALE GENOMIC DNA]</scope>
    <source>
        <strain evidence="3 4">NEB252</strain>
    </source>
</reference>
<gene>
    <name evidence="3" type="ORF">FOH10_33610</name>
</gene>
<feature type="domain" description="AAA" evidence="1">
    <location>
        <begin position="21"/>
        <end position="130"/>
    </location>
</feature>